<evidence type="ECO:0000313" key="2">
    <source>
        <dbReference type="Proteomes" id="UP000216052"/>
    </source>
</evidence>
<keyword evidence="2" id="KW-1185">Reference proteome</keyword>
<protein>
    <submittedName>
        <fullName evidence="1">Uncharacterized protein</fullName>
    </submittedName>
</protein>
<name>A0ABZ3JAT6_SPOA4</name>
<dbReference type="RefSeq" id="WP_281241573.1">
    <property type="nucleotide sequence ID" value="NZ_CP155571.1"/>
</dbReference>
<organism evidence="1 2">
    <name type="scientific">Sporomusa acidovorans (strain ATCC 49682 / DSM 3132 / Mol)</name>
    <dbReference type="NCBI Taxonomy" id="1123286"/>
    <lineage>
        <taxon>Bacteria</taxon>
        <taxon>Bacillati</taxon>
        <taxon>Bacillota</taxon>
        <taxon>Negativicutes</taxon>
        <taxon>Selenomonadales</taxon>
        <taxon>Sporomusaceae</taxon>
        <taxon>Sporomusa</taxon>
    </lineage>
</organism>
<gene>
    <name evidence="1" type="ORF">SPACI_056510</name>
</gene>
<dbReference type="EMBL" id="CP155571">
    <property type="protein sequence ID" value="XFO75529.1"/>
    <property type="molecule type" value="Genomic_DNA"/>
</dbReference>
<dbReference type="Proteomes" id="UP000216052">
    <property type="component" value="Chromosome"/>
</dbReference>
<evidence type="ECO:0000313" key="1">
    <source>
        <dbReference type="EMBL" id="XFO75529.1"/>
    </source>
</evidence>
<accession>A0ABZ3JAT6</accession>
<reference evidence="1" key="1">
    <citation type="submission" date="2024-05" db="EMBL/GenBank/DDBJ databases">
        <title>Isolation and characterization of Sporomusa carbonis sp. nov., a carboxydotrophic hydrogenogen in the genus of Sporomusa isolated from a charcoal burning pile.</title>
        <authorList>
            <person name="Boeer T."/>
            <person name="Rosenbaum F."/>
            <person name="Eysell L."/>
            <person name="Mueller V."/>
            <person name="Daniel R."/>
            <person name="Poehlein A."/>
        </authorList>
    </citation>
    <scope>NUCLEOTIDE SEQUENCE [LARGE SCALE GENOMIC DNA]</scope>
    <source>
        <strain evidence="1">DSM 3132</strain>
    </source>
</reference>
<proteinExistence type="predicted"/>
<sequence length="40" mass="4688">MRTLKTVDLVLENCEVITIDKFYVSDVKCSIYFRDGFIVN</sequence>